<accession>A0A7G9YDH0</accession>
<evidence type="ECO:0000313" key="1">
    <source>
        <dbReference type="EMBL" id="QNO46054.1"/>
    </source>
</evidence>
<protein>
    <submittedName>
        <fullName evidence="1">Uncharacterized protein</fullName>
    </submittedName>
</protein>
<dbReference type="AlphaFoldDB" id="A0A7G9YDH0"/>
<dbReference type="EMBL" id="MT631167">
    <property type="protein sequence ID" value="QNO46054.1"/>
    <property type="molecule type" value="Genomic_DNA"/>
</dbReference>
<organism evidence="1">
    <name type="scientific">Candidatus Methanogaster sp. ANME-2c ERB4</name>
    <dbReference type="NCBI Taxonomy" id="2759911"/>
    <lineage>
        <taxon>Archaea</taxon>
        <taxon>Methanobacteriati</taxon>
        <taxon>Methanobacteriota</taxon>
        <taxon>Stenosarchaea group</taxon>
        <taxon>Methanomicrobia</taxon>
        <taxon>Methanosarcinales</taxon>
        <taxon>ANME-2 cluster</taxon>
        <taxon>Candidatus Methanogasteraceae</taxon>
        <taxon>Candidatus Methanogaster</taxon>
    </lineage>
</organism>
<name>A0A7G9YDH0_9EURY</name>
<sequence length="29" mass="3237">MSFRELDVQPCCDSGMDDRGAEKVVTCDE</sequence>
<reference evidence="1" key="1">
    <citation type="submission" date="2020-06" db="EMBL/GenBank/DDBJ databases">
        <title>Unique genomic features of the anaerobic methanotrophic archaea.</title>
        <authorList>
            <person name="Chadwick G.L."/>
            <person name="Skennerton C.T."/>
            <person name="Laso-Perez R."/>
            <person name="Leu A.O."/>
            <person name="Speth D.R."/>
            <person name="Yu H."/>
            <person name="Morgan-Lang C."/>
            <person name="Hatzenpichler R."/>
            <person name="Goudeau D."/>
            <person name="Malmstrom R."/>
            <person name="Brazelton W.J."/>
            <person name="Woyke T."/>
            <person name="Hallam S.J."/>
            <person name="Tyson G.W."/>
            <person name="Wegener G."/>
            <person name="Boetius A."/>
            <person name="Orphan V."/>
        </authorList>
    </citation>
    <scope>NUCLEOTIDE SEQUENCE</scope>
</reference>
<gene>
    <name evidence="1" type="ORF">FINKGBGL_00004</name>
</gene>
<proteinExistence type="predicted"/>